<dbReference type="SUPFAM" id="SSF46955">
    <property type="entry name" value="Putative DNA-binding domain"/>
    <property type="match status" value="1"/>
</dbReference>
<keyword evidence="3" id="KW-1185">Reference proteome</keyword>
<gene>
    <name evidence="2" type="ORF">FAM09_26440</name>
</gene>
<organism evidence="2 3">
    <name type="scientific">Niastella caeni</name>
    <dbReference type="NCBI Taxonomy" id="2569763"/>
    <lineage>
        <taxon>Bacteria</taxon>
        <taxon>Pseudomonadati</taxon>
        <taxon>Bacteroidota</taxon>
        <taxon>Chitinophagia</taxon>
        <taxon>Chitinophagales</taxon>
        <taxon>Chitinophagaceae</taxon>
        <taxon>Niastella</taxon>
    </lineage>
</organism>
<evidence type="ECO:0000313" key="2">
    <source>
        <dbReference type="EMBL" id="THU32985.1"/>
    </source>
</evidence>
<dbReference type="EMBL" id="STFF01000010">
    <property type="protein sequence ID" value="THU32985.1"/>
    <property type="molecule type" value="Genomic_DNA"/>
</dbReference>
<dbReference type="OrthoDB" id="1097811at2"/>
<feature type="domain" description="Helix-turn-helix" evidence="1">
    <location>
        <begin position="62"/>
        <end position="108"/>
    </location>
</feature>
<proteinExistence type="predicted"/>
<reference evidence="2 3" key="1">
    <citation type="submission" date="2019-04" db="EMBL/GenBank/DDBJ databases">
        <title>Niastella caeni sp. nov., isolated from activated sludge.</title>
        <authorList>
            <person name="Sheng M."/>
        </authorList>
    </citation>
    <scope>NUCLEOTIDE SEQUENCE [LARGE SCALE GENOMIC DNA]</scope>
    <source>
        <strain evidence="2 3">HX-2-15</strain>
    </source>
</reference>
<dbReference type="InterPro" id="IPR009061">
    <property type="entry name" value="DNA-bd_dom_put_sf"/>
</dbReference>
<accession>A0A4S8HDW3</accession>
<dbReference type="Pfam" id="PF12728">
    <property type="entry name" value="HTH_17"/>
    <property type="match status" value="1"/>
</dbReference>
<name>A0A4S8HDW3_9BACT</name>
<sequence>MKSVKMGNSWTTPIVLIPLAEEQFWERMRLIVREEIQLFQNWQPPVSGAEFQTPGLTYKPLYKMVEVQQLLQVSRTTIYEWIKHGKLKPYKVRSRVYFLWKDVQNILNSNDSEK</sequence>
<evidence type="ECO:0000259" key="1">
    <source>
        <dbReference type="Pfam" id="PF12728"/>
    </source>
</evidence>
<comment type="caution">
    <text evidence="2">The sequence shown here is derived from an EMBL/GenBank/DDBJ whole genome shotgun (WGS) entry which is preliminary data.</text>
</comment>
<protein>
    <submittedName>
        <fullName evidence="2">Helix-turn-helix domain-containing protein</fullName>
    </submittedName>
</protein>
<dbReference type="InterPro" id="IPR041657">
    <property type="entry name" value="HTH_17"/>
</dbReference>
<evidence type="ECO:0000313" key="3">
    <source>
        <dbReference type="Proteomes" id="UP000306918"/>
    </source>
</evidence>
<dbReference type="Proteomes" id="UP000306918">
    <property type="component" value="Unassembled WGS sequence"/>
</dbReference>
<dbReference type="AlphaFoldDB" id="A0A4S8HDW3"/>